<reference evidence="1" key="1">
    <citation type="submission" date="2018-05" db="EMBL/GenBank/DDBJ databases">
        <authorList>
            <person name="Lanie J.A."/>
            <person name="Ng W.-L."/>
            <person name="Kazmierczak K.M."/>
            <person name="Andrzejewski T.M."/>
            <person name="Davidsen T.M."/>
            <person name="Wayne K.J."/>
            <person name="Tettelin H."/>
            <person name="Glass J.I."/>
            <person name="Rusch D."/>
            <person name="Podicherti R."/>
            <person name="Tsui H.-C.T."/>
            <person name="Winkler M.E."/>
        </authorList>
    </citation>
    <scope>NUCLEOTIDE SEQUENCE</scope>
</reference>
<proteinExistence type="predicted"/>
<gene>
    <name evidence="1" type="ORF">METZ01_LOCUS198604</name>
</gene>
<organism evidence="1">
    <name type="scientific">marine metagenome</name>
    <dbReference type="NCBI Taxonomy" id="408172"/>
    <lineage>
        <taxon>unclassified sequences</taxon>
        <taxon>metagenomes</taxon>
        <taxon>ecological metagenomes</taxon>
    </lineage>
</organism>
<dbReference type="AlphaFoldDB" id="A0A382E556"/>
<protein>
    <submittedName>
        <fullName evidence="1">Uncharacterized protein</fullName>
    </submittedName>
</protein>
<sequence>SARYFRGWQEDGGGVDTVAAWSVGIGYGMRGVFR</sequence>
<dbReference type="EMBL" id="UINC01042731">
    <property type="protein sequence ID" value="SVB45750.1"/>
    <property type="molecule type" value="Genomic_DNA"/>
</dbReference>
<feature type="non-terminal residue" evidence="1">
    <location>
        <position position="1"/>
    </location>
</feature>
<accession>A0A382E556</accession>
<evidence type="ECO:0000313" key="1">
    <source>
        <dbReference type="EMBL" id="SVB45750.1"/>
    </source>
</evidence>
<name>A0A382E556_9ZZZZ</name>